<protein>
    <submittedName>
        <fullName evidence="4">Uncharacterized protein</fullName>
    </submittedName>
</protein>
<keyword evidence="1" id="KW-0602">Photosynthesis</keyword>
<keyword evidence="2" id="KW-0143">Chaperone</keyword>
<dbReference type="PANTHER" id="PTHR33791">
    <property type="entry name" value="CHAPERONIN-LIKE RBCX PROTEIN 1, CHLOROPLASTIC"/>
    <property type="match status" value="1"/>
</dbReference>
<dbReference type="OrthoDB" id="513226at2759"/>
<sequence length="200" mass="22832">MFSCSLSSSASFYGQPLATTTTTRLRKRRSAYNKDMKGVVFAKKREEKDKNYPNLYTPQDGELAERKAARTLKRLFTYVSIRVVQAHLEGQGNDGGFAPQVTGYDGKVQCPDYNDLRNAMEGIDLGDGDSWVREFGKVNPAVTLRILEARKAYCEEFDYEMLESFVDDDIVKANTELMTEIMNRSFEKEEEEEEEEEGAR</sequence>
<reference evidence="4 5" key="1">
    <citation type="submission" date="2011-10" db="EMBL/GenBank/DDBJ databases">
        <authorList>
            <person name="Genoscope - CEA"/>
        </authorList>
    </citation>
    <scope>NUCLEOTIDE SEQUENCE [LARGE SCALE GENOMIC DNA]</scope>
    <source>
        <strain evidence="4 5">RCC 1105</strain>
    </source>
</reference>
<evidence type="ECO:0000313" key="5">
    <source>
        <dbReference type="Proteomes" id="UP000198341"/>
    </source>
</evidence>
<dbReference type="GO" id="GO:0044183">
    <property type="term" value="F:protein folding chaperone"/>
    <property type="evidence" value="ECO:0007669"/>
    <property type="project" value="InterPro"/>
</dbReference>
<dbReference type="AlphaFoldDB" id="K8F2A7"/>
<dbReference type="EMBL" id="FO082276">
    <property type="protein sequence ID" value="CCO15673.1"/>
    <property type="molecule type" value="Genomic_DNA"/>
</dbReference>
<evidence type="ECO:0000256" key="2">
    <source>
        <dbReference type="ARBA" id="ARBA00023186"/>
    </source>
</evidence>
<gene>
    <name evidence="4" type="ORF">Bathy03g04910</name>
</gene>
<keyword evidence="5" id="KW-1185">Reference proteome</keyword>
<dbReference type="Proteomes" id="UP000198341">
    <property type="component" value="Chromosome 3"/>
</dbReference>
<keyword evidence="3" id="KW-0120">Carbon dioxide fixation</keyword>
<dbReference type="GO" id="GO:0015979">
    <property type="term" value="P:photosynthesis"/>
    <property type="evidence" value="ECO:0007669"/>
    <property type="project" value="UniProtKB-KW"/>
</dbReference>
<dbReference type="GeneID" id="19017028"/>
<dbReference type="RefSeq" id="XP_007514236.1">
    <property type="nucleotide sequence ID" value="XM_007514174.1"/>
</dbReference>
<evidence type="ECO:0000313" key="4">
    <source>
        <dbReference type="EMBL" id="CCO15673.1"/>
    </source>
</evidence>
<dbReference type="PANTHER" id="PTHR33791:SF1">
    <property type="entry name" value="RUBISCO CHAPERONE RBCX"/>
    <property type="match status" value="1"/>
</dbReference>
<dbReference type="Pfam" id="PF02341">
    <property type="entry name" value="RbcX"/>
    <property type="match status" value="1"/>
</dbReference>
<dbReference type="InterPro" id="IPR038052">
    <property type="entry name" value="Chaperonin_RbcX_sf"/>
</dbReference>
<dbReference type="InterPro" id="IPR003435">
    <property type="entry name" value="Chaperonin_RcbX"/>
</dbReference>
<dbReference type="eggNOG" id="ENOG502RZSC">
    <property type="taxonomic scope" value="Eukaryota"/>
</dbReference>
<dbReference type="GO" id="GO:0015977">
    <property type="term" value="P:carbon fixation"/>
    <property type="evidence" value="ECO:0007669"/>
    <property type="project" value="UniProtKB-KW"/>
</dbReference>
<dbReference type="KEGG" id="bpg:Bathy03g04910"/>
<proteinExistence type="predicted"/>
<dbReference type="Gene3D" id="1.10.1200.210">
    <property type="entry name" value="Chaperonin-like RbcX"/>
    <property type="match status" value="1"/>
</dbReference>
<dbReference type="GO" id="GO:0110102">
    <property type="term" value="P:ribulose bisphosphate carboxylase complex assembly"/>
    <property type="evidence" value="ECO:0007669"/>
    <property type="project" value="InterPro"/>
</dbReference>
<name>K8F2A7_9CHLO</name>
<evidence type="ECO:0000256" key="1">
    <source>
        <dbReference type="ARBA" id="ARBA00022531"/>
    </source>
</evidence>
<organism evidence="4 5">
    <name type="scientific">Bathycoccus prasinos</name>
    <dbReference type="NCBI Taxonomy" id="41875"/>
    <lineage>
        <taxon>Eukaryota</taxon>
        <taxon>Viridiplantae</taxon>
        <taxon>Chlorophyta</taxon>
        <taxon>Mamiellophyceae</taxon>
        <taxon>Mamiellales</taxon>
        <taxon>Bathycoccaceae</taxon>
        <taxon>Bathycoccus</taxon>
    </lineage>
</organism>
<dbReference type="SUPFAM" id="SSF158615">
    <property type="entry name" value="RbcX-like"/>
    <property type="match status" value="1"/>
</dbReference>
<evidence type="ECO:0000256" key="3">
    <source>
        <dbReference type="ARBA" id="ARBA00023300"/>
    </source>
</evidence>
<accession>K8F2A7</accession>